<keyword evidence="5" id="KW-0408">Iron</keyword>
<evidence type="ECO:0000256" key="2">
    <source>
        <dbReference type="ARBA" id="ARBA00022723"/>
    </source>
</evidence>
<evidence type="ECO:0000256" key="5">
    <source>
        <dbReference type="ARBA" id="ARBA00023004"/>
    </source>
</evidence>
<dbReference type="InterPro" id="IPR045054">
    <property type="entry name" value="P4HA-like"/>
</dbReference>
<evidence type="ECO:0000256" key="3">
    <source>
        <dbReference type="ARBA" id="ARBA00022964"/>
    </source>
</evidence>
<dbReference type="OrthoDB" id="69177at2759"/>
<keyword evidence="4" id="KW-0560">Oxidoreductase</keyword>
<keyword evidence="2" id="KW-0479">Metal-binding</keyword>
<reference evidence="7 8" key="1">
    <citation type="submission" date="2015-08" db="EMBL/GenBank/DDBJ databases">
        <title>Genome sequencing of Penicillium nordicum.</title>
        <authorList>
            <person name="Nguyen H.D."/>
            <person name="Seifert K.A."/>
        </authorList>
    </citation>
    <scope>NUCLEOTIDE SEQUENCE [LARGE SCALE GENOMIC DNA]</scope>
    <source>
        <strain evidence="7 8">DAOMC 185683</strain>
    </source>
</reference>
<dbReference type="GO" id="GO:0031418">
    <property type="term" value="F:L-ascorbic acid binding"/>
    <property type="evidence" value="ECO:0007669"/>
    <property type="project" value="InterPro"/>
</dbReference>
<evidence type="ECO:0000256" key="1">
    <source>
        <dbReference type="ARBA" id="ARBA00001961"/>
    </source>
</evidence>
<evidence type="ECO:0000313" key="8">
    <source>
        <dbReference type="Proteomes" id="UP000037696"/>
    </source>
</evidence>
<protein>
    <recommendedName>
        <fullName evidence="6">Prolyl 4-hydroxylase alpha subunit domain-containing protein</fullName>
    </recommendedName>
</protein>
<dbReference type="SMART" id="SM00702">
    <property type="entry name" value="P4Hc"/>
    <property type="match status" value="1"/>
</dbReference>
<keyword evidence="3" id="KW-0223">Dioxygenase</keyword>
<dbReference type="AlphaFoldDB" id="A0A0N0RZR9"/>
<dbReference type="PANTHER" id="PTHR10869">
    <property type="entry name" value="PROLYL 4-HYDROXYLASE ALPHA SUBUNIT"/>
    <property type="match status" value="1"/>
</dbReference>
<name>A0A0N0RZR9_9EURO</name>
<gene>
    <name evidence="7" type="ORF">ACN38_g1927</name>
</gene>
<dbReference type="GO" id="GO:0005506">
    <property type="term" value="F:iron ion binding"/>
    <property type="evidence" value="ECO:0007669"/>
    <property type="project" value="InterPro"/>
</dbReference>
<proteinExistence type="predicted"/>
<evidence type="ECO:0000313" key="7">
    <source>
        <dbReference type="EMBL" id="KOS47072.1"/>
    </source>
</evidence>
<comment type="caution">
    <text evidence="7">The sequence shown here is derived from an EMBL/GenBank/DDBJ whole genome shotgun (WGS) entry which is preliminary data.</text>
</comment>
<accession>A0A0N0RZR9</accession>
<dbReference type="InterPro" id="IPR006620">
    <property type="entry name" value="Pro_4_hyd_alph"/>
</dbReference>
<sequence>MAGQDIPEDFLRGPAPNATLNILDFERTSPPIPEYKGHFAAIVDNFMTEAECKELIRLAEESTRTQLPDSTLSPPVWEQAMINAGGGRQVMSVDTRKGGRVILDSPDLADRILERMMPFMRECEIDRLQGKPLVTGLGPAKRGEVLRLSRLNERLRFLRYEGGDYFRPHWDGCFVTPDGLEKSLYTIHLYLNGEGGQDMEELQPHVERAEKANRLFAFGQRWDVDPQDAEVESDEAQIGDRSSTAAAESGQTETLLGGATSFMRGMNSRESVRIFPKTGSVLIFQQRNLFHGGDDVFKGVKYTVRTDVMYTTE</sequence>
<dbReference type="Gene3D" id="2.60.120.620">
    <property type="entry name" value="q2cbj1_9rhob like domain"/>
    <property type="match status" value="1"/>
</dbReference>
<evidence type="ECO:0000259" key="6">
    <source>
        <dbReference type="SMART" id="SM00702"/>
    </source>
</evidence>
<dbReference type="GO" id="GO:0004656">
    <property type="term" value="F:procollagen-proline 4-dioxygenase activity"/>
    <property type="evidence" value="ECO:0007669"/>
    <property type="project" value="TreeGrafter"/>
</dbReference>
<dbReference type="Proteomes" id="UP000037696">
    <property type="component" value="Unassembled WGS sequence"/>
</dbReference>
<feature type="domain" description="Prolyl 4-hydroxylase alpha subunit" evidence="6">
    <location>
        <begin position="38"/>
        <end position="309"/>
    </location>
</feature>
<evidence type="ECO:0000256" key="4">
    <source>
        <dbReference type="ARBA" id="ARBA00023002"/>
    </source>
</evidence>
<organism evidence="7 8">
    <name type="scientific">Penicillium nordicum</name>
    <dbReference type="NCBI Taxonomy" id="229535"/>
    <lineage>
        <taxon>Eukaryota</taxon>
        <taxon>Fungi</taxon>
        <taxon>Dikarya</taxon>
        <taxon>Ascomycota</taxon>
        <taxon>Pezizomycotina</taxon>
        <taxon>Eurotiomycetes</taxon>
        <taxon>Eurotiomycetidae</taxon>
        <taxon>Eurotiales</taxon>
        <taxon>Aspergillaceae</taxon>
        <taxon>Penicillium</taxon>
    </lineage>
</organism>
<dbReference type="EMBL" id="LHQQ01000020">
    <property type="protein sequence ID" value="KOS47072.1"/>
    <property type="molecule type" value="Genomic_DNA"/>
</dbReference>
<dbReference type="STRING" id="229535.A0A0N0RZR9"/>
<keyword evidence="8" id="KW-1185">Reference proteome</keyword>
<dbReference type="PANTHER" id="PTHR10869:SF241">
    <property type="entry name" value="FE2OG DIOXYGENASE DOMAIN-CONTAINING PROTEIN"/>
    <property type="match status" value="1"/>
</dbReference>
<comment type="cofactor">
    <cofactor evidence="1">
        <name>L-ascorbate</name>
        <dbReference type="ChEBI" id="CHEBI:38290"/>
    </cofactor>
</comment>
<dbReference type="GO" id="GO:0005783">
    <property type="term" value="C:endoplasmic reticulum"/>
    <property type="evidence" value="ECO:0007669"/>
    <property type="project" value="TreeGrafter"/>
</dbReference>